<accession>X1RWP2</accession>
<evidence type="ECO:0000313" key="1">
    <source>
        <dbReference type="EMBL" id="GAI85078.1"/>
    </source>
</evidence>
<name>X1RWP2_9ZZZZ</name>
<comment type="caution">
    <text evidence="1">The sequence shown here is derived from an EMBL/GenBank/DDBJ whole genome shotgun (WGS) entry which is preliminary data.</text>
</comment>
<reference evidence="1" key="1">
    <citation type="journal article" date="2014" name="Front. Microbiol.">
        <title>High frequency of phylogenetically diverse reductive dehalogenase-homologous genes in deep subseafloor sedimentary metagenomes.</title>
        <authorList>
            <person name="Kawai M."/>
            <person name="Futagami T."/>
            <person name="Toyoda A."/>
            <person name="Takaki Y."/>
            <person name="Nishi S."/>
            <person name="Hori S."/>
            <person name="Arai W."/>
            <person name="Tsubouchi T."/>
            <person name="Morono Y."/>
            <person name="Uchiyama I."/>
            <person name="Ito T."/>
            <person name="Fujiyama A."/>
            <person name="Inagaki F."/>
            <person name="Takami H."/>
        </authorList>
    </citation>
    <scope>NUCLEOTIDE SEQUENCE</scope>
    <source>
        <strain evidence="1">Expedition CK06-06</strain>
    </source>
</reference>
<organism evidence="1">
    <name type="scientific">marine sediment metagenome</name>
    <dbReference type="NCBI Taxonomy" id="412755"/>
    <lineage>
        <taxon>unclassified sequences</taxon>
        <taxon>metagenomes</taxon>
        <taxon>ecological metagenomes</taxon>
    </lineage>
</organism>
<protein>
    <submittedName>
        <fullName evidence="1">Uncharacterized protein</fullName>
    </submittedName>
</protein>
<dbReference type="EMBL" id="BARW01011208">
    <property type="protein sequence ID" value="GAI85078.1"/>
    <property type="molecule type" value="Genomic_DNA"/>
</dbReference>
<gene>
    <name evidence="1" type="ORF">S12H4_21709</name>
</gene>
<proteinExistence type="predicted"/>
<sequence length="43" mass="5050">MGIQKITTKEFVNDALGQIARMEVKINVKKTKQKVLKRYLKMQ</sequence>
<dbReference type="AlphaFoldDB" id="X1RWP2"/>